<evidence type="ECO:0000313" key="5">
    <source>
        <dbReference type="EMBL" id="MBD3364668.1"/>
    </source>
</evidence>
<comment type="catalytic activity">
    <reaction evidence="3">
        <text>N-terminal L-alanyl-[ribosomal protein bS18] + acetyl-CoA = N-terminal N(alpha)-acetyl-L-alanyl-[ribosomal protein bS18] + CoA + H(+)</text>
        <dbReference type="Rhea" id="RHEA:43756"/>
        <dbReference type="Rhea" id="RHEA-COMP:10676"/>
        <dbReference type="Rhea" id="RHEA-COMP:10677"/>
        <dbReference type="ChEBI" id="CHEBI:15378"/>
        <dbReference type="ChEBI" id="CHEBI:57287"/>
        <dbReference type="ChEBI" id="CHEBI:57288"/>
        <dbReference type="ChEBI" id="CHEBI:64718"/>
        <dbReference type="ChEBI" id="CHEBI:83683"/>
        <dbReference type="EC" id="2.3.1.266"/>
    </reaction>
</comment>
<dbReference type="PANTHER" id="PTHR43877">
    <property type="entry name" value="AMINOALKYLPHOSPHONATE N-ACETYLTRANSFERASE-RELATED-RELATED"/>
    <property type="match status" value="1"/>
</dbReference>
<dbReference type="SUPFAM" id="SSF55729">
    <property type="entry name" value="Acyl-CoA N-acyltransferases (Nat)"/>
    <property type="match status" value="1"/>
</dbReference>
<dbReference type="NCBIfam" id="TIGR01575">
    <property type="entry name" value="rimI"/>
    <property type="match status" value="1"/>
</dbReference>
<comment type="similarity">
    <text evidence="3">Belongs to the acetyltransferase family. RimI subfamily.</text>
</comment>
<dbReference type="InterPro" id="IPR006464">
    <property type="entry name" value="AcTrfase_RimI/Ard1"/>
</dbReference>
<dbReference type="EC" id="2.3.1.266" evidence="3"/>
<dbReference type="InterPro" id="IPR016181">
    <property type="entry name" value="Acyl_CoA_acyltransferase"/>
</dbReference>
<dbReference type="InterPro" id="IPR000182">
    <property type="entry name" value="GNAT_dom"/>
</dbReference>
<comment type="subcellular location">
    <subcellularLocation>
        <location evidence="3">Cytoplasm</location>
    </subcellularLocation>
</comment>
<feature type="domain" description="N-acetyltransferase" evidence="4">
    <location>
        <begin position="2"/>
        <end position="145"/>
    </location>
</feature>
<evidence type="ECO:0000256" key="3">
    <source>
        <dbReference type="RuleBase" id="RU363094"/>
    </source>
</evidence>
<dbReference type="Pfam" id="PF00583">
    <property type="entry name" value="Acetyltransf_1"/>
    <property type="match status" value="1"/>
</dbReference>
<name>A0A9D5K902_UNCW3</name>
<proteinExistence type="inferred from homology"/>
<gene>
    <name evidence="5" type="primary">rimI</name>
    <name evidence="5" type="ORF">GF359_05585</name>
</gene>
<sequence length="148" mass="16518">MFEIREMEPGDLDGICRIECASFSTPWAKVMLAAAMRFSGSLNFVCERDGILAGYVFSRLTGTELHIINTAVEPSMRRQGVGTRLLRFLTDKARDKGALWAYLEVRKNNLAAIRLYQKHGFGIVDTIPGYYEDGSDAYLMAAAVGKRD</sequence>
<reference evidence="5" key="1">
    <citation type="submission" date="2019-11" db="EMBL/GenBank/DDBJ databases">
        <title>Microbial mats filling the niche in hypersaline microbial mats.</title>
        <authorList>
            <person name="Wong H.L."/>
            <person name="Macleod F.I."/>
            <person name="White R.A. III"/>
            <person name="Burns B.P."/>
        </authorList>
    </citation>
    <scope>NUCLEOTIDE SEQUENCE</scope>
    <source>
        <strain evidence="5">Bin_327</strain>
    </source>
</reference>
<dbReference type="InterPro" id="IPR050832">
    <property type="entry name" value="Bact_Acetyltransf"/>
</dbReference>
<evidence type="ECO:0000256" key="2">
    <source>
        <dbReference type="ARBA" id="ARBA00023315"/>
    </source>
</evidence>
<evidence type="ECO:0000313" key="6">
    <source>
        <dbReference type="Proteomes" id="UP000630660"/>
    </source>
</evidence>
<dbReference type="EMBL" id="WJKJ01000176">
    <property type="protein sequence ID" value="MBD3364668.1"/>
    <property type="molecule type" value="Genomic_DNA"/>
</dbReference>
<evidence type="ECO:0000259" key="4">
    <source>
        <dbReference type="PROSITE" id="PS51186"/>
    </source>
</evidence>
<keyword evidence="1" id="KW-0808">Transferase</keyword>
<dbReference type="AlphaFoldDB" id="A0A9D5K902"/>
<dbReference type="CDD" id="cd04301">
    <property type="entry name" value="NAT_SF"/>
    <property type="match status" value="1"/>
</dbReference>
<protein>
    <recommendedName>
        <fullName evidence="3">[Ribosomal protein bS18]-alanine N-acetyltransferase</fullName>
        <ecNumber evidence="3">2.3.1.266</ecNumber>
    </recommendedName>
</protein>
<keyword evidence="2" id="KW-0012">Acyltransferase</keyword>
<dbReference type="Proteomes" id="UP000630660">
    <property type="component" value="Unassembled WGS sequence"/>
</dbReference>
<dbReference type="GO" id="GO:0008999">
    <property type="term" value="F:protein-N-terminal-alanine acetyltransferase activity"/>
    <property type="evidence" value="ECO:0007669"/>
    <property type="project" value="UniProtKB-EC"/>
</dbReference>
<dbReference type="Gene3D" id="3.40.630.30">
    <property type="match status" value="1"/>
</dbReference>
<keyword evidence="3" id="KW-0963">Cytoplasm</keyword>
<accession>A0A9D5K902</accession>
<organism evidence="5 6">
    <name type="scientific">candidate division WOR-3 bacterium</name>
    <dbReference type="NCBI Taxonomy" id="2052148"/>
    <lineage>
        <taxon>Bacteria</taxon>
        <taxon>Bacteria division WOR-3</taxon>
    </lineage>
</organism>
<dbReference type="PANTHER" id="PTHR43877:SF2">
    <property type="entry name" value="AMINOALKYLPHOSPHONATE N-ACETYLTRANSFERASE-RELATED"/>
    <property type="match status" value="1"/>
</dbReference>
<comment type="function">
    <text evidence="3">Acetylates the N-terminal alanine of ribosomal protein bS18.</text>
</comment>
<dbReference type="PROSITE" id="PS51186">
    <property type="entry name" value="GNAT"/>
    <property type="match status" value="1"/>
</dbReference>
<evidence type="ECO:0000256" key="1">
    <source>
        <dbReference type="ARBA" id="ARBA00022679"/>
    </source>
</evidence>
<comment type="caution">
    <text evidence="5">The sequence shown here is derived from an EMBL/GenBank/DDBJ whole genome shotgun (WGS) entry which is preliminary data.</text>
</comment>
<dbReference type="GO" id="GO:0005737">
    <property type="term" value="C:cytoplasm"/>
    <property type="evidence" value="ECO:0007669"/>
    <property type="project" value="UniProtKB-SubCell"/>
</dbReference>